<evidence type="ECO:0000256" key="1">
    <source>
        <dbReference type="SAM" id="MobiDB-lite"/>
    </source>
</evidence>
<dbReference type="AlphaFoldDB" id="A0AAD6U5L6"/>
<sequence>MPQSDSLAAIRLFCQLESWNPKVPPPSDRGINHAWNATPNAIVTDSGLLADEDDDAPAKPRARTKVVAAIVPDKPGSTSVPEPPSPSKTSVSNADPDSVRRDTSRLLYEVVDRETPRPPGPRATYANKSPPPSPKSAPTILDSEGESKFRFYHAMLETEAGVANCLRSLIGFGIYQADVQFVAQLVHRLTFNRSDNLRVRFRIEALNVFRSYWRQDGPWWQEVPVFNPYVSSHGVNIAAFMGSLYRVGLLNSNEVHRFLDVLLCTDLHYVKLLAAHALFIQCGDRICAGTSASRTEMLKKRISERRPDGRFVWGPNEESHVLILDLLDHMERWFAIQAVKRLRAEQPDIVCPGDTPRNTPDRSGRTTPTQSKASPVATTPRGKTG</sequence>
<dbReference type="Proteomes" id="UP001222325">
    <property type="component" value="Unassembled WGS sequence"/>
</dbReference>
<comment type="caution">
    <text evidence="2">The sequence shown here is derived from an EMBL/GenBank/DDBJ whole genome shotgun (WGS) entry which is preliminary data.</text>
</comment>
<evidence type="ECO:0000313" key="3">
    <source>
        <dbReference type="Proteomes" id="UP001222325"/>
    </source>
</evidence>
<keyword evidence="3" id="KW-1185">Reference proteome</keyword>
<gene>
    <name evidence="2" type="ORF">B0H15DRAFT_837084</name>
</gene>
<reference evidence="2" key="1">
    <citation type="submission" date="2023-03" db="EMBL/GenBank/DDBJ databases">
        <title>Massive genome expansion in bonnet fungi (Mycena s.s.) driven by repeated elements and novel gene families across ecological guilds.</title>
        <authorList>
            <consortium name="Lawrence Berkeley National Laboratory"/>
            <person name="Harder C.B."/>
            <person name="Miyauchi S."/>
            <person name="Viragh M."/>
            <person name="Kuo A."/>
            <person name="Thoen E."/>
            <person name="Andreopoulos B."/>
            <person name="Lu D."/>
            <person name="Skrede I."/>
            <person name="Drula E."/>
            <person name="Henrissat B."/>
            <person name="Morin E."/>
            <person name="Kohler A."/>
            <person name="Barry K."/>
            <person name="LaButti K."/>
            <person name="Morin E."/>
            <person name="Salamov A."/>
            <person name="Lipzen A."/>
            <person name="Mereny Z."/>
            <person name="Hegedus B."/>
            <person name="Baldrian P."/>
            <person name="Stursova M."/>
            <person name="Weitz H."/>
            <person name="Taylor A."/>
            <person name="Grigoriev I.V."/>
            <person name="Nagy L.G."/>
            <person name="Martin F."/>
            <person name="Kauserud H."/>
        </authorList>
    </citation>
    <scope>NUCLEOTIDE SEQUENCE</scope>
    <source>
        <strain evidence="2">CBHHK173m</strain>
    </source>
</reference>
<protein>
    <submittedName>
        <fullName evidence="2">Uncharacterized protein</fullName>
    </submittedName>
</protein>
<feature type="compositionally biased region" description="Polar residues" evidence="1">
    <location>
        <begin position="365"/>
        <end position="377"/>
    </location>
</feature>
<evidence type="ECO:0000313" key="2">
    <source>
        <dbReference type="EMBL" id="KAJ7090850.1"/>
    </source>
</evidence>
<organism evidence="2 3">
    <name type="scientific">Mycena belliarum</name>
    <dbReference type="NCBI Taxonomy" id="1033014"/>
    <lineage>
        <taxon>Eukaryota</taxon>
        <taxon>Fungi</taxon>
        <taxon>Dikarya</taxon>
        <taxon>Basidiomycota</taxon>
        <taxon>Agaricomycotina</taxon>
        <taxon>Agaricomycetes</taxon>
        <taxon>Agaricomycetidae</taxon>
        <taxon>Agaricales</taxon>
        <taxon>Marasmiineae</taxon>
        <taxon>Mycenaceae</taxon>
        <taxon>Mycena</taxon>
    </lineage>
</organism>
<name>A0AAD6U5L6_9AGAR</name>
<feature type="region of interest" description="Disordered" evidence="1">
    <location>
        <begin position="69"/>
        <end position="141"/>
    </location>
</feature>
<feature type="compositionally biased region" description="Basic and acidic residues" evidence="1">
    <location>
        <begin position="97"/>
        <end position="116"/>
    </location>
</feature>
<accession>A0AAD6U5L6</accession>
<proteinExistence type="predicted"/>
<dbReference type="EMBL" id="JARJCN010000021">
    <property type="protein sequence ID" value="KAJ7090850.1"/>
    <property type="molecule type" value="Genomic_DNA"/>
</dbReference>
<feature type="region of interest" description="Disordered" evidence="1">
    <location>
        <begin position="347"/>
        <end position="385"/>
    </location>
</feature>